<evidence type="ECO:0000256" key="7">
    <source>
        <dbReference type="ARBA" id="ARBA00047599"/>
    </source>
</evidence>
<dbReference type="Gene3D" id="3.50.50.100">
    <property type="match status" value="1"/>
</dbReference>
<evidence type="ECO:0000256" key="5">
    <source>
        <dbReference type="ARBA" id="ARBA00023002"/>
    </source>
</evidence>
<keyword evidence="3" id="KW-0285">Flavoprotein</keyword>
<comment type="catalytic activity">
    <reaction evidence="7">
        <text>a quinone + NADH + H(+) = a quinol + NAD(+)</text>
        <dbReference type="Rhea" id="RHEA:46160"/>
        <dbReference type="ChEBI" id="CHEBI:15378"/>
        <dbReference type="ChEBI" id="CHEBI:24646"/>
        <dbReference type="ChEBI" id="CHEBI:57540"/>
        <dbReference type="ChEBI" id="CHEBI:57945"/>
        <dbReference type="ChEBI" id="CHEBI:132124"/>
        <dbReference type="EC" id="1.6.5.9"/>
    </reaction>
</comment>
<dbReference type="PANTHER" id="PTHR43706">
    <property type="entry name" value="NADH DEHYDROGENASE"/>
    <property type="match status" value="1"/>
</dbReference>
<comment type="caution">
    <text evidence="9">The sequence shown here is derived from an EMBL/GenBank/DDBJ whole genome shotgun (WGS) entry which is preliminary data.</text>
</comment>
<keyword evidence="4" id="KW-0274">FAD</keyword>
<dbReference type="Proteomes" id="UP000248724">
    <property type="component" value="Unassembled WGS sequence"/>
</dbReference>
<reference evidence="9 10" key="1">
    <citation type="journal article" date="2017" name="Nature">
        <title>Atmospheric trace gases support primary production in Antarctic desert surface soil.</title>
        <authorList>
            <person name="Ji M."/>
            <person name="Greening C."/>
            <person name="Vanwonterghem I."/>
            <person name="Carere C.R."/>
            <person name="Bay S.K."/>
            <person name="Steen J.A."/>
            <person name="Montgomery K."/>
            <person name="Lines T."/>
            <person name="Beardall J."/>
            <person name="van Dorst J."/>
            <person name="Snape I."/>
            <person name="Stott M.B."/>
            <person name="Hugenholtz P."/>
            <person name="Ferrari B.C."/>
        </authorList>
    </citation>
    <scope>NUCLEOTIDE SEQUENCE [LARGE SCALE GENOMIC DNA]</scope>
    <source>
        <strain evidence="9">RRmetagenome_bin12</strain>
    </source>
</reference>
<evidence type="ECO:0000259" key="8">
    <source>
        <dbReference type="Pfam" id="PF07992"/>
    </source>
</evidence>
<dbReference type="EC" id="1.6.5.9" evidence="2"/>
<sequence length="511" mass="54469">MGARHRVRRGLRCHRPGPGWLARGPAVLRQRGRDLTDVSDLSRSTHTGRPRVVVVGAGFAGLAAVKALKAAPVEVVLLDQHNHHVFNPFLYQVATALLEPVEAANPVRALVRGLRNLTFRVATVSDVHLRSQQVGTDRGVVAYDYLILAAGSVSDYFHSADIAARSFGIKDLGEALELRNQVLSRFEQASWAADPVERSRLLSFAVVGGGPTGVEFAAALAVLVEGSLAKDFPSITREEVSIVLVEGSEAPLASFAKGLQRSAARALANKGVRVESKAMVADVDVEGLLLKDGRRIEAATVVWAAGVTANPLVESLGVELGSKRRVPVTATLQLAGHPEVFVVGDLAEIPGRSKQPLPMLAQVGLQSGGHAGRAIEAMLAGRRVARFRYHNLGTMAVVGRNDGIAQIGPLHLSGFVGWLAWLFLHIARIHGLSGRFLVLVSWISGFVFADRPVRLVVGPRKAIPHASQTAGRPGGADAIELPSPSVATVDEWGPAAALAWWTQDLPGRERT</sequence>
<dbReference type="Pfam" id="PF07992">
    <property type="entry name" value="Pyr_redox_2"/>
    <property type="match status" value="1"/>
</dbReference>
<dbReference type="SUPFAM" id="SSF51905">
    <property type="entry name" value="FAD/NAD(P)-binding domain"/>
    <property type="match status" value="1"/>
</dbReference>
<dbReference type="PRINTS" id="PR00411">
    <property type="entry name" value="PNDRDTASEI"/>
</dbReference>
<feature type="domain" description="FAD/NAD(P)-binding" evidence="8">
    <location>
        <begin position="51"/>
        <end position="368"/>
    </location>
</feature>
<protein>
    <recommendedName>
        <fullName evidence="2">NADH:ubiquinone reductase (non-electrogenic)</fullName>
        <ecNumber evidence="2">1.6.5.9</ecNumber>
    </recommendedName>
</protein>
<evidence type="ECO:0000256" key="1">
    <source>
        <dbReference type="ARBA" id="ARBA00005272"/>
    </source>
</evidence>
<keyword evidence="6" id="KW-0520">NAD</keyword>
<comment type="similarity">
    <text evidence="1">Belongs to the NADH dehydrogenase family.</text>
</comment>
<dbReference type="PANTHER" id="PTHR43706:SF47">
    <property type="entry name" value="EXTERNAL NADH-UBIQUINONE OXIDOREDUCTASE 1, MITOCHONDRIAL-RELATED"/>
    <property type="match status" value="1"/>
</dbReference>
<proteinExistence type="inferred from homology"/>
<gene>
    <name evidence="9" type="ORF">DLM65_09710</name>
</gene>
<dbReference type="AlphaFoldDB" id="A0A2W6A356"/>
<evidence type="ECO:0000256" key="6">
    <source>
        <dbReference type="ARBA" id="ARBA00023027"/>
    </source>
</evidence>
<dbReference type="InterPro" id="IPR023753">
    <property type="entry name" value="FAD/NAD-binding_dom"/>
</dbReference>
<keyword evidence="5" id="KW-0560">Oxidoreductase</keyword>
<name>A0A2W6A356_9BACT</name>
<dbReference type="GO" id="GO:0050136">
    <property type="term" value="F:NADH dehydrogenase (quinone) (non-electrogenic) activity"/>
    <property type="evidence" value="ECO:0007669"/>
    <property type="project" value="UniProtKB-EC"/>
</dbReference>
<evidence type="ECO:0000313" key="9">
    <source>
        <dbReference type="EMBL" id="PZR79798.1"/>
    </source>
</evidence>
<evidence type="ECO:0000313" key="10">
    <source>
        <dbReference type="Proteomes" id="UP000248724"/>
    </source>
</evidence>
<evidence type="ECO:0000256" key="2">
    <source>
        <dbReference type="ARBA" id="ARBA00012637"/>
    </source>
</evidence>
<dbReference type="InterPro" id="IPR045024">
    <property type="entry name" value="NDH-2"/>
</dbReference>
<dbReference type="PRINTS" id="PR00368">
    <property type="entry name" value="FADPNR"/>
</dbReference>
<evidence type="ECO:0000256" key="3">
    <source>
        <dbReference type="ARBA" id="ARBA00022630"/>
    </source>
</evidence>
<dbReference type="EMBL" id="QHBU01000189">
    <property type="protein sequence ID" value="PZR79798.1"/>
    <property type="molecule type" value="Genomic_DNA"/>
</dbReference>
<evidence type="ECO:0000256" key="4">
    <source>
        <dbReference type="ARBA" id="ARBA00022827"/>
    </source>
</evidence>
<dbReference type="InterPro" id="IPR036188">
    <property type="entry name" value="FAD/NAD-bd_sf"/>
</dbReference>
<accession>A0A2W6A356</accession>
<organism evidence="9 10">
    <name type="scientific">Candidatus Aeolococcus gillhamiae</name>
    <dbReference type="NCBI Taxonomy" id="3127015"/>
    <lineage>
        <taxon>Bacteria</taxon>
        <taxon>Bacillati</taxon>
        <taxon>Candidatus Dormiibacterota</taxon>
        <taxon>Candidatus Dormibacteria</taxon>
        <taxon>Candidatus Aeolococcales</taxon>
        <taxon>Candidatus Aeolococcaceae</taxon>
        <taxon>Candidatus Aeolococcus</taxon>
    </lineage>
</organism>